<protein>
    <submittedName>
        <fullName evidence="1">Uncharacterized protein</fullName>
    </submittedName>
</protein>
<reference evidence="1 2" key="1">
    <citation type="submission" date="2019-02" db="EMBL/GenBank/DDBJ databases">
        <title>Sequencing the genomes of 1000 actinobacteria strains.</title>
        <authorList>
            <person name="Klenk H.-P."/>
        </authorList>
    </citation>
    <scope>NUCLEOTIDE SEQUENCE [LARGE SCALE GENOMIC DNA]</scope>
    <source>
        <strain evidence="1 2">DSM 45162</strain>
    </source>
</reference>
<comment type="caution">
    <text evidence="1">The sequence shown here is derived from an EMBL/GenBank/DDBJ whole genome shotgun (WGS) entry which is preliminary data.</text>
</comment>
<dbReference type="Proteomes" id="UP000292564">
    <property type="component" value="Unassembled WGS sequence"/>
</dbReference>
<organism evidence="1 2">
    <name type="scientific">Krasilnikovia cinnamomea</name>
    <dbReference type="NCBI Taxonomy" id="349313"/>
    <lineage>
        <taxon>Bacteria</taxon>
        <taxon>Bacillati</taxon>
        <taxon>Actinomycetota</taxon>
        <taxon>Actinomycetes</taxon>
        <taxon>Micromonosporales</taxon>
        <taxon>Micromonosporaceae</taxon>
        <taxon>Krasilnikovia</taxon>
    </lineage>
</organism>
<gene>
    <name evidence="1" type="ORF">EV385_6407</name>
</gene>
<proteinExistence type="predicted"/>
<dbReference type="EMBL" id="SHKY01000001">
    <property type="protein sequence ID" value="RZU54456.1"/>
    <property type="molecule type" value="Genomic_DNA"/>
</dbReference>
<keyword evidence="2" id="KW-1185">Reference proteome</keyword>
<evidence type="ECO:0000313" key="1">
    <source>
        <dbReference type="EMBL" id="RZU54456.1"/>
    </source>
</evidence>
<evidence type="ECO:0000313" key="2">
    <source>
        <dbReference type="Proteomes" id="UP000292564"/>
    </source>
</evidence>
<name>A0A4V2G7Z2_9ACTN</name>
<sequence length="86" mass="9351">MVFFTVPVCRSGTRCARVATRLHRLRARPRSDGSPERAAGLFRRAGERATGCSGPDQYRVVALVAALPVRPWGYPRPATVRTGAVS</sequence>
<dbReference type="AlphaFoldDB" id="A0A4V2G7Z2"/>
<accession>A0A4V2G7Z2</accession>